<feature type="domain" description="TonB C-terminal" evidence="2">
    <location>
        <begin position="53"/>
        <end position="126"/>
    </location>
</feature>
<dbReference type="AlphaFoldDB" id="A0A3D8Y6R0"/>
<keyword evidence="4" id="KW-1185">Reference proteome</keyword>
<evidence type="ECO:0000313" key="3">
    <source>
        <dbReference type="EMBL" id="REA58504.1"/>
    </source>
</evidence>
<feature type="chain" id="PRO_5017797794" description="TonB C-terminal domain-containing protein" evidence="1">
    <location>
        <begin position="27"/>
        <end position="132"/>
    </location>
</feature>
<gene>
    <name evidence="3" type="ORF">DSL64_20675</name>
</gene>
<proteinExistence type="predicted"/>
<dbReference type="PROSITE" id="PS51257">
    <property type="entry name" value="PROKAR_LIPOPROTEIN"/>
    <property type="match status" value="1"/>
</dbReference>
<evidence type="ECO:0000259" key="2">
    <source>
        <dbReference type="Pfam" id="PF03544"/>
    </source>
</evidence>
<protein>
    <recommendedName>
        <fullName evidence="2">TonB C-terminal domain-containing protein</fullName>
    </recommendedName>
</protein>
<evidence type="ECO:0000256" key="1">
    <source>
        <dbReference type="SAM" id="SignalP"/>
    </source>
</evidence>
<keyword evidence="1" id="KW-0732">Signal</keyword>
<dbReference type="GO" id="GO:0055085">
    <property type="term" value="P:transmembrane transport"/>
    <property type="evidence" value="ECO:0007669"/>
    <property type="project" value="InterPro"/>
</dbReference>
<dbReference type="Pfam" id="PF03544">
    <property type="entry name" value="TonB_C"/>
    <property type="match status" value="1"/>
</dbReference>
<sequence>MLRRRLIVCYILSMLLLLLTSFSCLAQKMPVPHKVEAEFPGGTSKMYMFFGKNFKYPEEAIKANVSTGPIWIQLKIDSVGKVRDIRILKSPGFGFNEECVRVIKLMPAWQPAKISGKPVSSIYKFPLQICLE</sequence>
<dbReference type="Gene3D" id="3.30.1150.10">
    <property type="match status" value="1"/>
</dbReference>
<dbReference type="EMBL" id="QNUL01000020">
    <property type="protein sequence ID" value="REA58504.1"/>
    <property type="molecule type" value="Genomic_DNA"/>
</dbReference>
<dbReference type="InterPro" id="IPR037682">
    <property type="entry name" value="TonB_C"/>
</dbReference>
<name>A0A3D8Y6R0_9BACT</name>
<dbReference type="SUPFAM" id="SSF74653">
    <property type="entry name" value="TolA/TonB C-terminal domain"/>
    <property type="match status" value="1"/>
</dbReference>
<organism evidence="3 4">
    <name type="scientific">Dyadobacter luteus</name>
    <dbReference type="NCBI Taxonomy" id="2259619"/>
    <lineage>
        <taxon>Bacteria</taxon>
        <taxon>Pseudomonadati</taxon>
        <taxon>Bacteroidota</taxon>
        <taxon>Cytophagia</taxon>
        <taxon>Cytophagales</taxon>
        <taxon>Spirosomataceae</taxon>
        <taxon>Dyadobacter</taxon>
    </lineage>
</organism>
<dbReference type="Proteomes" id="UP000256373">
    <property type="component" value="Unassembled WGS sequence"/>
</dbReference>
<evidence type="ECO:0000313" key="4">
    <source>
        <dbReference type="Proteomes" id="UP000256373"/>
    </source>
</evidence>
<accession>A0A3D8Y6R0</accession>
<reference evidence="3 4" key="1">
    <citation type="submission" date="2018-07" db="EMBL/GenBank/DDBJ databases">
        <title>Dyadobacter roseus sp. nov., isolated from rose rhizosphere soil.</title>
        <authorList>
            <person name="Chen L."/>
        </authorList>
    </citation>
    <scope>NUCLEOTIDE SEQUENCE [LARGE SCALE GENOMIC DNA]</scope>
    <source>
        <strain evidence="3 4">RS19</strain>
    </source>
</reference>
<comment type="caution">
    <text evidence="3">The sequence shown here is derived from an EMBL/GenBank/DDBJ whole genome shotgun (WGS) entry which is preliminary data.</text>
</comment>
<feature type="signal peptide" evidence="1">
    <location>
        <begin position="1"/>
        <end position="26"/>
    </location>
</feature>